<dbReference type="EMBL" id="JAJISD010000013">
    <property type="protein sequence ID" value="MCC8432273.1"/>
    <property type="molecule type" value="Genomic_DNA"/>
</dbReference>
<dbReference type="InterPro" id="IPR034660">
    <property type="entry name" value="DinB/YfiT-like"/>
</dbReference>
<name>A0ABS8L350_9HYPH</name>
<protein>
    <submittedName>
        <fullName evidence="1">DUF1993 domain-containing protein</fullName>
    </submittedName>
</protein>
<dbReference type="InterPro" id="IPR018531">
    <property type="entry name" value="DUF1993"/>
</dbReference>
<dbReference type="Gene3D" id="1.20.120.450">
    <property type="entry name" value="dinb family like domain"/>
    <property type="match status" value="1"/>
</dbReference>
<dbReference type="RefSeq" id="WP_230553692.1">
    <property type="nucleotide sequence ID" value="NZ_JAJISD010000013.1"/>
</dbReference>
<reference evidence="1 2" key="1">
    <citation type="submission" date="2021-11" db="EMBL/GenBank/DDBJ databases">
        <authorList>
            <person name="Lee D.-H."/>
            <person name="Kim S.-B."/>
        </authorList>
    </citation>
    <scope>NUCLEOTIDE SEQUENCE [LARGE SCALE GENOMIC DNA]</scope>
    <source>
        <strain evidence="1 2">KCTC 52223</strain>
    </source>
</reference>
<keyword evidence="2" id="KW-1185">Reference proteome</keyword>
<dbReference type="Proteomes" id="UP001198862">
    <property type="component" value="Unassembled WGS sequence"/>
</dbReference>
<dbReference type="Pfam" id="PF09351">
    <property type="entry name" value="DUF1993"/>
    <property type="match status" value="1"/>
</dbReference>
<dbReference type="PANTHER" id="PTHR36922:SF1">
    <property type="entry name" value="DUF1993 DOMAIN-CONTAINING PROTEIN"/>
    <property type="match status" value="1"/>
</dbReference>
<dbReference type="SUPFAM" id="SSF109854">
    <property type="entry name" value="DinB/YfiT-like putative metalloenzymes"/>
    <property type="match status" value="1"/>
</dbReference>
<comment type="caution">
    <text evidence="1">The sequence shown here is derived from an EMBL/GenBank/DDBJ whole genome shotgun (WGS) entry which is preliminary data.</text>
</comment>
<evidence type="ECO:0000313" key="1">
    <source>
        <dbReference type="EMBL" id="MCC8432273.1"/>
    </source>
</evidence>
<proteinExistence type="predicted"/>
<accession>A0ABS8L350</accession>
<evidence type="ECO:0000313" key="2">
    <source>
        <dbReference type="Proteomes" id="UP001198862"/>
    </source>
</evidence>
<dbReference type="PANTHER" id="PTHR36922">
    <property type="entry name" value="BLL2446 PROTEIN"/>
    <property type="match status" value="1"/>
</dbReference>
<gene>
    <name evidence="1" type="ORF">LJ725_25135</name>
</gene>
<sequence length="169" mass="18280">MSLGMYAASIPVYQRQLGALAKVLEKGSAWAAAKKVDEAVLGATRLTPDMLPFTRQVQIACRFAEESAARLAGAEVPAPHDNAEKTLGDLQKRIAAVQAYIKGFKAEQIDGSEGREVVLTIAGNPLKLTGEQYLLHFALPNFYFHCTTAYAILRQSGVEIGKRDFLGAV</sequence>
<organism evidence="1 2">
    <name type="scientific">Reyranella aquatilis</name>
    <dbReference type="NCBI Taxonomy" id="2035356"/>
    <lineage>
        <taxon>Bacteria</taxon>
        <taxon>Pseudomonadati</taxon>
        <taxon>Pseudomonadota</taxon>
        <taxon>Alphaproteobacteria</taxon>
        <taxon>Hyphomicrobiales</taxon>
        <taxon>Reyranellaceae</taxon>
        <taxon>Reyranella</taxon>
    </lineage>
</organism>